<dbReference type="AlphaFoldDB" id="A0AA47LZB6"/>
<accession>A0AA47LZB6</accession>
<keyword evidence="3" id="KW-1185">Reference proteome</keyword>
<gene>
    <name evidence="2" type="primary">ZMYM5_7</name>
    <name evidence="2" type="ORF">N1851_034589</name>
</gene>
<comment type="caution">
    <text evidence="2">The sequence shown here is derived from an EMBL/GenBank/DDBJ whole genome shotgun (WGS) entry which is preliminary data.</text>
</comment>
<feature type="region of interest" description="Disordered" evidence="1">
    <location>
        <begin position="59"/>
        <end position="81"/>
    </location>
</feature>
<evidence type="ECO:0000256" key="1">
    <source>
        <dbReference type="SAM" id="MobiDB-lite"/>
    </source>
</evidence>
<dbReference type="EMBL" id="JAOPHQ010006639">
    <property type="protein sequence ID" value="KAK0130750.1"/>
    <property type="molecule type" value="Genomic_DNA"/>
</dbReference>
<reference evidence="2" key="1">
    <citation type="journal article" date="2023" name="Front. Mar. Sci.">
        <title>A new Merluccius polli reference genome to investigate the effects of global change in West African waters.</title>
        <authorList>
            <person name="Mateo J.L."/>
            <person name="Blanco-Fernandez C."/>
            <person name="Garcia-Vazquez E."/>
            <person name="Machado-Schiaffino G."/>
        </authorList>
    </citation>
    <scope>NUCLEOTIDE SEQUENCE</scope>
    <source>
        <strain evidence="2">C29</strain>
        <tissue evidence="2">Fin</tissue>
    </source>
</reference>
<sequence>MKRIYESGSQKKKKRDQRQEFISKLPKLSSFFTGAAVAAGPSAEQEPFALTGNGNVNVLPAPVNPSGSGSGSASSNVDVNQQTDRDDAQLAVSNSMSPSSSTSDIDYDNDSETHILVEDPALWPKLLTDRALLNSPNGVKDKDFPQNEKGRRFTKANYYIVMKNGERVNRSWLVYSESADRVFCFCCRLFENNNN</sequence>
<evidence type="ECO:0000313" key="2">
    <source>
        <dbReference type="EMBL" id="KAK0130750.1"/>
    </source>
</evidence>
<dbReference type="Proteomes" id="UP001174136">
    <property type="component" value="Unassembled WGS sequence"/>
</dbReference>
<evidence type="ECO:0000313" key="3">
    <source>
        <dbReference type="Proteomes" id="UP001174136"/>
    </source>
</evidence>
<proteinExistence type="predicted"/>
<organism evidence="2 3">
    <name type="scientific">Merluccius polli</name>
    <name type="common">Benguela hake</name>
    <name type="synonym">Merluccius cadenati</name>
    <dbReference type="NCBI Taxonomy" id="89951"/>
    <lineage>
        <taxon>Eukaryota</taxon>
        <taxon>Metazoa</taxon>
        <taxon>Chordata</taxon>
        <taxon>Craniata</taxon>
        <taxon>Vertebrata</taxon>
        <taxon>Euteleostomi</taxon>
        <taxon>Actinopterygii</taxon>
        <taxon>Neopterygii</taxon>
        <taxon>Teleostei</taxon>
        <taxon>Neoteleostei</taxon>
        <taxon>Acanthomorphata</taxon>
        <taxon>Zeiogadaria</taxon>
        <taxon>Gadariae</taxon>
        <taxon>Gadiformes</taxon>
        <taxon>Gadoidei</taxon>
        <taxon>Merlucciidae</taxon>
        <taxon>Merluccius</taxon>
    </lineage>
</organism>
<feature type="compositionally biased region" description="Low complexity" evidence="1">
    <location>
        <begin position="60"/>
        <end position="80"/>
    </location>
</feature>
<protein>
    <submittedName>
        <fullName evidence="2">Zinc finger MYM-type protein 5</fullName>
    </submittedName>
</protein>
<name>A0AA47LZB6_MERPO</name>